<proteinExistence type="predicted"/>
<evidence type="ECO:0000256" key="1">
    <source>
        <dbReference type="ARBA" id="ARBA00022750"/>
    </source>
</evidence>
<feature type="compositionally biased region" description="Polar residues" evidence="2">
    <location>
        <begin position="283"/>
        <end position="310"/>
    </location>
</feature>
<keyword evidence="7" id="KW-1185">Reference proteome</keyword>
<dbReference type="Proteomes" id="UP001168877">
    <property type="component" value="Unassembled WGS sequence"/>
</dbReference>
<reference evidence="6" key="2">
    <citation type="submission" date="2023-06" db="EMBL/GenBank/DDBJ databases">
        <authorList>
            <person name="Swenson N.G."/>
            <person name="Wegrzyn J.L."/>
            <person name="Mcevoy S.L."/>
        </authorList>
    </citation>
    <scope>NUCLEOTIDE SEQUENCE</scope>
    <source>
        <strain evidence="6">NS2018</strain>
        <tissue evidence="6">Leaf</tissue>
    </source>
</reference>
<dbReference type="AlphaFoldDB" id="A0AA39SS79"/>
<evidence type="ECO:0000313" key="7">
    <source>
        <dbReference type="Proteomes" id="UP001168877"/>
    </source>
</evidence>
<dbReference type="InterPro" id="IPR043502">
    <property type="entry name" value="DNA/RNA_pol_sf"/>
</dbReference>
<dbReference type="Pfam" id="PF13976">
    <property type="entry name" value="gag_pre-integrs"/>
    <property type="match status" value="1"/>
</dbReference>
<dbReference type="InterPro" id="IPR054722">
    <property type="entry name" value="PolX-like_BBD"/>
</dbReference>
<evidence type="ECO:0000259" key="5">
    <source>
        <dbReference type="Pfam" id="PF22936"/>
    </source>
</evidence>
<feature type="domain" description="GAG-pre-integrase" evidence="4">
    <location>
        <begin position="121"/>
        <end position="181"/>
    </location>
</feature>
<dbReference type="EMBL" id="JAUESC010000003">
    <property type="protein sequence ID" value="KAK0599182.1"/>
    <property type="molecule type" value="Genomic_DNA"/>
</dbReference>
<feature type="domain" description="Reverse transcriptase Ty1/copia-type" evidence="3">
    <location>
        <begin position="386"/>
        <end position="542"/>
    </location>
</feature>
<dbReference type="GO" id="GO:0004190">
    <property type="term" value="F:aspartic-type endopeptidase activity"/>
    <property type="evidence" value="ECO:0007669"/>
    <property type="project" value="UniProtKB-KW"/>
</dbReference>
<dbReference type="SUPFAM" id="SSF56672">
    <property type="entry name" value="DNA/RNA polymerases"/>
    <property type="match status" value="1"/>
</dbReference>
<evidence type="ECO:0000259" key="3">
    <source>
        <dbReference type="Pfam" id="PF07727"/>
    </source>
</evidence>
<evidence type="ECO:0008006" key="8">
    <source>
        <dbReference type="Google" id="ProtNLM"/>
    </source>
</evidence>
<evidence type="ECO:0000259" key="4">
    <source>
        <dbReference type="Pfam" id="PF13976"/>
    </source>
</evidence>
<keyword evidence="1" id="KW-0378">Hydrolase</keyword>
<accession>A0AA39SS79</accession>
<keyword evidence="1" id="KW-0645">Protease</keyword>
<organism evidence="6 7">
    <name type="scientific">Acer saccharum</name>
    <name type="common">Sugar maple</name>
    <dbReference type="NCBI Taxonomy" id="4024"/>
    <lineage>
        <taxon>Eukaryota</taxon>
        <taxon>Viridiplantae</taxon>
        <taxon>Streptophyta</taxon>
        <taxon>Embryophyta</taxon>
        <taxon>Tracheophyta</taxon>
        <taxon>Spermatophyta</taxon>
        <taxon>Magnoliopsida</taxon>
        <taxon>eudicotyledons</taxon>
        <taxon>Gunneridae</taxon>
        <taxon>Pentapetalae</taxon>
        <taxon>rosids</taxon>
        <taxon>malvids</taxon>
        <taxon>Sapindales</taxon>
        <taxon>Sapindaceae</taxon>
        <taxon>Hippocastanoideae</taxon>
        <taxon>Acereae</taxon>
        <taxon>Acer</taxon>
    </lineage>
</organism>
<dbReference type="Pfam" id="PF07727">
    <property type="entry name" value="RVT_2"/>
    <property type="match status" value="1"/>
</dbReference>
<gene>
    <name evidence="6" type="ORF">LWI29_003021</name>
</gene>
<dbReference type="InterPro" id="IPR025724">
    <property type="entry name" value="GAG-pre-integrase_dom"/>
</dbReference>
<protein>
    <recommendedName>
        <fullName evidence="8">Reverse transcriptase Ty1/copia-type domain-containing protein</fullName>
    </recommendedName>
</protein>
<feature type="region of interest" description="Disordered" evidence="2">
    <location>
        <begin position="260"/>
        <end position="321"/>
    </location>
</feature>
<comment type="caution">
    <text evidence="6">The sequence shown here is derived from an EMBL/GenBank/DDBJ whole genome shotgun (WGS) entry which is preliminary data.</text>
</comment>
<reference evidence="6" key="1">
    <citation type="journal article" date="2022" name="Plant J.">
        <title>Strategies of tolerance reflected in two North American maple genomes.</title>
        <authorList>
            <person name="McEvoy S.L."/>
            <person name="Sezen U.U."/>
            <person name="Trouern-Trend A."/>
            <person name="McMahon S.M."/>
            <person name="Schaberg P.G."/>
            <person name="Yang J."/>
            <person name="Wegrzyn J.L."/>
            <person name="Swenson N.G."/>
        </authorList>
    </citation>
    <scope>NUCLEOTIDE SEQUENCE</scope>
    <source>
        <strain evidence="6">NS2018</strain>
    </source>
</reference>
<feature type="domain" description="Retrovirus-related Pol polyprotein from transposon TNT 1-94-like beta-barrel" evidence="5">
    <location>
        <begin position="12"/>
        <end position="88"/>
    </location>
</feature>
<dbReference type="InterPro" id="IPR013103">
    <property type="entry name" value="RVT_2"/>
</dbReference>
<dbReference type="Pfam" id="PF22936">
    <property type="entry name" value="Pol_BBD"/>
    <property type="match status" value="1"/>
</dbReference>
<name>A0AA39SS79_ACESA</name>
<evidence type="ECO:0000313" key="6">
    <source>
        <dbReference type="EMBL" id="KAK0599182.1"/>
    </source>
</evidence>
<evidence type="ECO:0000256" key="2">
    <source>
        <dbReference type="SAM" id="MobiDB-lite"/>
    </source>
</evidence>
<sequence length="545" mass="60403">MSSDQSNTQNNWILDTGASHHMTSDLQNLSLHSEYGGTENIMVGDGKTIPITHTGFTSLNTPTTSFSLNHVLCSPHISQNIVSVSKFCTHNNTSIEFFPNYFIVKDLTTGASLVRGQNMGNLYVWPKSSLLCPSSAHQYFASSQSTVSAQSWHCRLGHPALSILQQLLSSHNLPVSKSDKNFSHYPATSRVFVSRHVVFVENIFPFSTTMNSAHSDPLLTATRWLQFPFHNEPSHGSTDSTSDQVSPPLLDSSLTDIIPIHMQPPHNSLSPTPVPHLIESNPPAGSSHHTAPLSTQQTNTLPPNQSSSVHTDSEPAPLPHDPVIIHSSHQIHTRSKSQIFKPKAIFDLHTTAISTPQTEPTNLSQAHKFLEWRHAISAEYDALVQNGTWKLVPSSSTQNVVGCKWIFRIKRHPDGSVARYKARLVAKDFNQRPGVDFTETYSPVVKPVTVRLILTFAVTNGWPLRQLDVNNAFLQGSLTDDVYMEQPTGFVDASLPHHVCKLQKAIYGLRQAPRAWYNELRTFLLATGFLDSKCDASLFVRHHSG</sequence>
<keyword evidence="1" id="KW-0064">Aspartyl protease</keyword>